<keyword evidence="8 10" id="KW-0472">Membrane</keyword>
<comment type="caution">
    <text evidence="11">The sequence shown here is derived from an EMBL/GenBank/DDBJ whole genome shotgun (WGS) entry which is preliminary data.</text>
</comment>
<organism evidence="11">
    <name type="scientific">Sesamum radiatum</name>
    <name type="common">Black benniseed</name>
    <dbReference type="NCBI Taxonomy" id="300843"/>
    <lineage>
        <taxon>Eukaryota</taxon>
        <taxon>Viridiplantae</taxon>
        <taxon>Streptophyta</taxon>
        <taxon>Embryophyta</taxon>
        <taxon>Tracheophyta</taxon>
        <taxon>Spermatophyta</taxon>
        <taxon>Magnoliopsida</taxon>
        <taxon>eudicotyledons</taxon>
        <taxon>Gunneridae</taxon>
        <taxon>Pentapetalae</taxon>
        <taxon>asterids</taxon>
        <taxon>lamiids</taxon>
        <taxon>Lamiales</taxon>
        <taxon>Pedaliaceae</taxon>
        <taxon>Sesamum</taxon>
    </lineage>
</organism>
<evidence type="ECO:0000256" key="1">
    <source>
        <dbReference type="ARBA" id="ARBA00004479"/>
    </source>
</evidence>
<feature type="transmembrane region" description="Helical" evidence="10">
    <location>
        <begin position="110"/>
        <end position="131"/>
    </location>
</feature>
<dbReference type="FunFam" id="3.80.10.10:FF:000722">
    <property type="entry name" value="Leucine-rich repeat receptor-like protein kinase"/>
    <property type="match status" value="1"/>
</dbReference>
<keyword evidence="2" id="KW-0597">Phosphoprotein</keyword>
<keyword evidence="5" id="KW-0732">Signal</keyword>
<dbReference type="GO" id="GO:0016020">
    <property type="term" value="C:membrane"/>
    <property type="evidence" value="ECO:0007669"/>
    <property type="project" value="UniProtKB-SubCell"/>
</dbReference>
<dbReference type="EMBL" id="JACGWJ010000027">
    <property type="protein sequence ID" value="KAL0309997.1"/>
    <property type="molecule type" value="Genomic_DNA"/>
</dbReference>
<dbReference type="Gene3D" id="3.80.10.10">
    <property type="entry name" value="Ribonuclease Inhibitor"/>
    <property type="match status" value="1"/>
</dbReference>
<gene>
    <name evidence="11" type="ORF">Sradi_5942000</name>
</gene>
<dbReference type="SUPFAM" id="SSF52058">
    <property type="entry name" value="L domain-like"/>
    <property type="match status" value="1"/>
</dbReference>
<evidence type="ECO:0000256" key="7">
    <source>
        <dbReference type="ARBA" id="ARBA00022989"/>
    </source>
</evidence>
<evidence type="ECO:0000256" key="6">
    <source>
        <dbReference type="ARBA" id="ARBA00022737"/>
    </source>
</evidence>
<dbReference type="PANTHER" id="PTHR48063">
    <property type="entry name" value="LRR RECEPTOR-LIKE KINASE"/>
    <property type="match status" value="1"/>
</dbReference>
<accession>A0AAW2KVL3</accession>
<evidence type="ECO:0000256" key="8">
    <source>
        <dbReference type="ARBA" id="ARBA00023136"/>
    </source>
</evidence>
<evidence type="ECO:0000256" key="10">
    <source>
        <dbReference type="SAM" id="Phobius"/>
    </source>
</evidence>
<keyword evidence="4 10" id="KW-0812">Transmembrane</keyword>
<evidence type="ECO:0000256" key="4">
    <source>
        <dbReference type="ARBA" id="ARBA00022692"/>
    </source>
</evidence>
<dbReference type="AlphaFoldDB" id="A0AAW2KVL3"/>
<evidence type="ECO:0000256" key="2">
    <source>
        <dbReference type="ARBA" id="ARBA00022553"/>
    </source>
</evidence>
<reference evidence="11" key="2">
    <citation type="journal article" date="2024" name="Plant">
        <title>Genomic evolution and insights into agronomic trait innovations of Sesamum species.</title>
        <authorList>
            <person name="Miao H."/>
            <person name="Wang L."/>
            <person name="Qu L."/>
            <person name="Liu H."/>
            <person name="Sun Y."/>
            <person name="Le M."/>
            <person name="Wang Q."/>
            <person name="Wei S."/>
            <person name="Zheng Y."/>
            <person name="Lin W."/>
            <person name="Duan Y."/>
            <person name="Cao H."/>
            <person name="Xiong S."/>
            <person name="Wang X."/>
            <person name="Wei L."/>
            <person name="Li C."/>
            <person name="Ma Q."/>
            <person name="Ju M."/>
            <person name="Zhao R."/>
            <person name="Li G."/>
            <person name="Mu C."/>
            <person name="Tian Q."/>
            <person name="Mei H."/>
            <person name="Zhang T."/>
            <person name="Gao T."/>
            <person name="Zhang H."/>
        </authorList>
    </citation>
    <scope>NUCLEOTIDE SEQUENCE</scope>
    <source>
        <strain evidence="11">G02</strain>
    </source>
</reference>
<evidence type="ECO:0000256" key="5">
    <source>
        <dbReference type="ARBA" id="ARBA00022729"/>
    </source>
</evidence>
<dbReference type="InterPro" id="IPR001611">
    <property type="entry name" value="Leu-rich_rpt"/>
</dbReference>
<keyword evidence="3" id="KW-0433">Leucine-rich repeat</keyword>
<dbReference type="PANTHER" id="PTHR48063:SF35">
    <property type="entry name" value="RECEPTOR-LIKE PROTEIN 12"/>
    <property type="match status" value="1"/>
</dbReference>
<dbReference type="PRINTS" id="PR00019">
    <property type="entry name" value="LEURICHRPT"/>
</dbReference>
<dbReference type="Pfam" id="PF00560">
    <property type="entry name" value="LRR_1"/>
    <property type="match status" value="1"/>
</dbReference>
<comment type="subcellular location">
    <subcellularLocation>
        <location evidence="1">Membrane</location>
        <topology evidence="1">Single-pass type I membrane protein</topology>
    </subcellularLocation>
</comment>
<dbReference type="InterPro" id="IPR046956">
    <property type="entry name" value="RLP23-like"/>
</dbReference>
<keyword evidence="6" id="KW-0677">Repeat</keyword>
<protein>
    <submittedName>
        <fullName evidence="11">Uncharacterized protein</fullName>
    </submittedName>
</protein>
<evidence type="ECO:0000256" key="9">
    <source>
        <dbReference type="ARBA" id="ARBA00023180"/>
    </source>
</evidence>
<evidence type="ECO:0000256" key="3">
    <source>
        <dbReference type="ARBA" id="ARBA00022614"/>
    </source>
</evidence>
<evidence type="ECO:0000313" key="11">
    <source>
        <dbReference type="EMBL" id="KAL0309997.1"/>
    </source>
</evidence>
<dbReference type="InterPro" id="IPR032675">
    <property type="entry name" value="LRR_dom_sf"/>
</dbReference>
<sequence length="164" mass="18342">MLSGHIPGSIGNLGELESLDLSFNNLGGEIPQQLATLTFLSFLNLSYNTLVGRIPQGSQIQTFPTSSFLGNEGLCGFPLNRTCTDHSAGSPASPQPTSEEEEHKTLEHGIYVSAALGFFVGLGVIFWPLVLSKRWRKWYYNKFVNKAVLLLLRRHHHHHQLEDW</sequence>
<name>A0AAW2KVL3_SESRA</name>
<keyword evidence="9" id="KW-0325">Glycoprotein</keyword>
<proteinExistence type="predicted"/>
<keyword evidence="7 10" id="KW-1133">Transmembrane helix</keyword>
<reference evidence="11" key="1">
    <citation type="submission" date="2020-06" db="EMBL/GenBank/DDBJ databases">
        <authorList>
            <person name="Li T."/>
            <person name="Hu X."/>
            <person name="Zhang T."/>
            <person name="Song X."/>
            <person name="Zhang H."/>
            <person name="Dai N."/>
            <person name="Sheng W."/>
            <person name="Hou X."/>
            <person name="Wei L."/>
        </authorList>
    </citation>
    <scope>NUCLEOTIDE SEQUENCE</scope>
    <source>
        <strain evidence="11">G02</strain>
        <tissue evidence="11">Leaf</tissue>
    </source>
</reference>